<gene>
    <name evidence="9 12" type="primary">xylB</name>
    <name evidence="12" type="ORF">C7B43_20885</name>
</gene>
<dbReference type="PANTHER" id="PTHR43095:SF5">
    <property type="entry name" value="XYLULOSE KINASE"/>
    <property type="match status" value="1"/>
</dbReference>
<dbReference type="GO" id="GO:0004856">
    <property type="term" value="F:D-xylulokinase activity"/>
    <property type="evidence" value="ECO:0007669"/>
    <property type="project" value="UniProtKB-EC"/>
</dbReference>
<evidence type="ECO:0000256" key="2">
    <source>
        <dbReference type="ARBA" id="ARBA00022629"/>
    </source>
</evidence>
<name>A0A2T2WIX3_9FIRM</name>
<evidence type="ECO:0000256" key="6">
    <source>
        <dbReference type="ARBA" id="ARBA00022840"/>
    </source>
</evidence>
<keyword evidence="3 8" id="KW-0808">Transferase</keyword>
<evidence type="ECO:0000256" key="3">
    <source>
        <dbReference type="ARBA" id="ARBA00022679"/>
    </source>
</evidence>
<dbReference type="InterPro" id="IPR018484">
    <property type="entry name" value="FGGY_N"/>
</dbReference>
<feature type="domain" description="Carbohydrate kinase FGGY N-terminal" evidence="10">
    <location>
        <begin position="5"/>
        <end position="242"/>
    </location>
</feature>
<comment type="similarity">
    <text evidence="1 8">Belongs to the FGGY kinase family.</text>
</comment>
<dbReference type="NCBIfam" id="TIGR01312">
    <property type="entry name" value="XylB"/>
    <property type="match status" value="1"/>
</dbReference>
<feature type="domain" description="Carbohydrate kinase FGGY C-terminal" evidence="11">
    <location>
        <begin position="252"/>
        <end position="433"/>
    </location>
</feature>
<keyword evidence="2 9" id="KW-0859">Xylose metabolism</keyword>
<organism evidence="12 13">
    <name type="scientific">Sulfobacillus benefaciens</name>
    <dbReference type="NCBI Taxonomy" id="453960"/>
    <lineage>
        <taxon>Bacteria</taxon>
        <taxon>Bacillati</taxon>
        <taxon>Bacillota</taxon>
        <taxon>Clostridia</taxon>
        <taxon>Eubacteriales</taxon>
        <taxon>Clostridiales Family XVII. Incertae Sedis</taxon>
        <taxon>Sulfobacillus</taxon>
    </lineage>
</organism>
<dbReference type="PANTHER" id="PTHR43095">
    <property type="entry name" value="SUGAR KINASE"/>
    <property type="match status" value="1"/>
</dbReference>
<sequence length="484" mass="53447">MDEGYIGIDVGTQGLKAVVINHEGRVLMTTFSEYPTSSPQSGWTEQDPGDWDKALKRALEQIAAEHLSVTYKGVGVTGQMHTTVVCDDNGNPLYPAILWSDQRTASYSKQLERKYGLDQLLEITGNQPLSNFSLLRLLWIRDHEPDCYRQIRHVAVAKDWVRFLLTGDWATDVTDASGTYLLDVKNRRWASDFMASLDIPATWWGQVVESSQIVGTMRYGPAEFHGLPVVAGAGDQEASAVGTGIAAGDLGISLGTSGVLFRPLDRYQLPPHPSIHAFCHAESDTWHWMSVTQSAALSLRWLRDSFFPEKSYAEMDTESLRVQSGADGLTFLPFLNGERAPIMKPLAQGGFLGISSRHGREHFARAVLEGVAYSLKHCYVTMDPNNTLDPHRIIMTGGGAKSSLWTQIFANVMNRDIVVADDPGAAVGAAWLARSGITGVKESMPVRQATVKRPITGDSEIYTQGFSRYERVVTQLLPLWDEDE</sequence>
<evidence type="ECO:0000313" key="13">
    <source>
        <dbReference type="Proteomes" id="UP000242699"/>
    </source>
</evidence>
<dbReference type="CDD" id="cd07808">
    <property type="entry name" value="ASKHA_NBD_FGGY_EcXK-like"/>
    <property type="match status" value="1"/>
</dbReference>
<keyword evidence="4 9" id="KW-0547">Nucleotide-binding</keyword>
<dbReference type="AlphaFoldDB" id="A0A2T2WIX3"/>
<evidence type="ECO:0000256" key="5">
    <source>
        <dbReference type="ARBA" id="ARBA00022777"/>
    </source>
</evidence>
<proteinExistence type="inferred from homology"/>
<dbReference type="InterPro" id="IPR018485">
    <property type="entry name" value="FGGY_C"/>
</dbReference>
<dbReference type="InterPro" id="IPR000577">
    <property type="entry name" value="Carb_kinase_FGGY"/>
</dbReference>
<evidence type="ECO:0000256" key="9">
    <source>
        <dbReference type="RuleBase" id="RU364073"/>
    </source>
</evidence>
<dbReference type="Gene3D" id="3.30.420.40">
    <property type="match status" value="2"/>
</dbReference>
<comment type="catalytic activity">
    <reaction evidence="9">
        <text>D-xylulose + ATP = D-xylulose 5-phosphate + ADP + H(+)</text>
        <dbReference type="Rhea" id="RHEA:10964"/>
        <dbReference type="ChEBI" id="CHEBI:15378"/>
        <dbReference type="ChEBI" id="CHEBI:17140"/>
        <dbReference type="ChEBI" id="CHEBI:30616"/>
        <dbReference type="ChEBI" id="CHEBI:57737"/>
        <dbReference type="ChEBI" id="CHEBI:456216"/>
        <dbReference type="EC" id="2.7.1.17"/>
    </reaction>
</comment>
<dbReference type="InterPro" id="IPR006000">
    <property type="entry name" value="Xylulokinase"/>
</dbReference>
<evidence type="ECO:0000259" key="10">
    <source>
        <dbReference type="Pfam" id="PF00370"/>
    </source>
</evidence>
<evidence type="ECO:0000313" key="12">
    <source>
        <dbReference type="EMBL" id="PSR22187.1"/>
    </source>
</evidence>
<dbReference type="GO" id="GO:0005524">
    <property type="term" value="F:ATP binding"/>
    <property type="evidence" value="ECO:0007669"/>
    <property type="project" value="UniProtKB-KW"/>
</dbReference>
<dbReference type="GO" id="GO:0005997">
    <property type="term" value="P:xylulose metabolic process"/>
    <property type="evidence" value="ECO:0007669"/>
    <property type="project" value="InterPro"/>
</dbReference>
<dbReference type="Proteomes" id="UP000242699">
    <property type="component" value="Unassembled WGS sequence"/>
</dbReference>
<dbReference type="Pfam" id="PF02782">
    <property type="entry name" value="FGGY_C"/>
    <property type="match status" value="1"/>
</dbReference>
<dbReference type="PIRSF" id="PIRSF000538">
    <property type="entry name" value="GlpK"/>
    <property type="match status" value="1"/>
</dbReference>
<dbReference type="EMBL" id="PXYT01000116">
    <property type="protein sequence ID" value="PSR22187.1"/>
    <property type="molecule type" value="Genomic_DNA"/>
</dbReference>
<dbReference type="Pfam" id="PF00370">
    <property type="entry name" value="FGGY_N"/>
    <property type="match status" value="1"/>
</dbReference>
<reference evidence="12 13" key="1">
    <citation type="journal article" date="2014" name="BMC Genomics">
        <title>Comparison of environmental and isolate Sulfobacillus genomes reveals diverse carbon, sulfur, nitrogen, and hydrogen metabolisms.</title>
        <authorList>
            <person name="Justice N.B."/>
            <person name="Norman A."/>
            <person name="Brown C.T."/>
            <person name="Singh A."/>
            <person name="Thomas B.C."/>
            <person name="Banfield J.F."/>
        </authorList>
    </citation>
    <scope>NUCLEOTIDE SEQUENCE [LARGE SCALE GENOMIC DNA]</scope>
    <source>
        <strain evidence="12">AMDSBA1</strain>
    </source>
</reference>
<keyword evidence="7 9" id="KW-0119">Carbohydrate metabolism</keyword>
<dbReference type="GO" id="GO:0042732">
    <property type="term" value="P:D-xylose metabolic process"/>
    <property type="evidence" value="ECO:0007669"/>
    <property type="project" value="UniProtKB-KW"/>
</dbReference>
<dbReference type="InterPro" id="IPR050406">
    <property type="entry name" value="FGGY_Carb_Kinase"/>
</dbReference>
<dbReference type="InterPro" id="IPR043129">
    <property type="entry name" value="ATPase_NBD"/>
</dbReference>
<dbReference type="PROSITE" id="PS00445">
    <property type="entry name" value="FGGY_KINASES_2"/>
    <property type="match status" value="1"/>
</dbReference>
<keyword evidence="6 9" id="KW-0067">ATP-binding</keyword>
<dbReference type="SUPFAM" id="SSF53067">
    <property type="entry name" value="Actin-like ATPase domain"/>
    <property type="match status" value="2"/>
</dbReference>
<dbReference type="InterPro" id="IPR018483">
    <property type="entry name" value="Carb_kinase_FGGY_CS"/>
</dbReference>
<evidence type="ECO:0000256" key="4">
    <source>
        <dbReference type="ARBA" id="ARBA00022741"/>
    </source>
</evidence>
<evidence type="ECO:0000259" key="11">
    <source>
        <dbReference type="Pfam" id="PF02782"/>
    </source>
</evidence>
<protein>
    <recommendedName>
        <fullName evidence="9">Xylulose kinase</fullName>
        <shortName evidence="9">Xylulokinase</shortName>
        <ecNumber evidence="9">2.7.1.17</ecNumber>
    </recommendedName>
</protein>
<dbReference type="EC" id="2.7.1.17" evidence="9"/>
<evidence type="ECO:0000256" key="8">
    <source>
        <dbReference type="RuleBase" id="RU003733"/>
    </source>
</evidence>
<comment type="caution">
    <text evidence="12">The sequence shown here is derived from an EMBL/GenBank/DDBJ whole genome shotgun (WGS) entry which is preliminary data.</text>
</comment>
<accession>A0A2T2WIX3</accession>
<evidence type="ECO:0000256" key="1">
    <source>
        <dbReference type="ARBA" id="ARBA00009156"/>
    </source>
</evidence>
<evidence type="ECO:0000256" key="7">
    <source>
        <dbReference type="ARBA" id="ARBA00023277"/>
    </source>
</evidence>
<keyword evidence="5 8" id="KW-0418">Kinase</keyword>